<dbReference type="AlphaFoldDB" id="E8RNB1"/>
<organism evidence="2 3">
    <name type="scientific">Asticcacaulis excentricus (strain ATCC 15261 / DSM 4724 / KCTC 12464 / NCIMB 9791 / VKM B-1370 / CB 48)</name>
    <dbReference type="NCBI Taxonomy" id="573065"/>
    <lineage>
        <taxon>Bacteria</taxon>
        <taxon>Pseudomonadati</taxon>
        <taxon>Pseudomonadota</taxon>
        <taxon>Alphaproteobacteria</taxon>
        <taxon>Caulobacterales</taxon>
        <taxon>Caulobacteraceae</taxon>
        <taxon>Asticcacaulis</taxon>
    </lineage>
</organism>
<name>E8RNB1_ASTEC</name>
<dbReference type="EMBL" id="CP002395">
    <property type="protein sequence ID" value="ADU14010.1"/>
    <property type="molecule type" value="Genomic_DNA"/>
</dbReference>
<keyword evidence="1" id="KW-0472">Membrane</keyword>
<sequence>MDGFLLVSDPGEQLGIAFLVMSLVFVVHSIKRFQVKSRLSFELENGRIARSDYELALLNLSHGARRRWVAYVVVAIVITMATLFGNGLGDLFLNLSSF</sequence>
<gene>
    <name evidence="2" type="ordered locus">Astex_2357</name>
</gene>
<feature type="transmembrane region" description="Helical" evidence="1">
    <location>
        <begin position="68"/>
        <end position="88"/>
    </location>
</feature>
<evidence type="ECO:0000313" key="2">
    <source>
        <dbReference type="EMBL" id="ADU14010.1"/>
    </source>
</evidence>
<evidence type="ECO:0000313" key="3">
    <source>
        <dbReference type="Proteomes" id="UP000001492"/>
    </source>
</evidence>
<proteinExistence type="predicted"/>
<evidence type="ECO:0000256" key="1">
    <source>
        <dbReference type="SAM" id="Phobius"/>
    </source>
</evidence>
<protein>
    <submittedName>
        <fullName evidence="2">Uncharacterized protein</fullName>
    </submittedName>
</protein>
<dbReference type="KEGG" id="aex:Astex_2357"/>
<dbReference type="HOGENOM" id="CLU_2327814_0_0_5"/>
<dbReference type="Proteomes" id="UP000001492">
    <property type="component" value="Chromosome 1"/>
</dbReference>
<dbReference type="RefSeq" id="WP_013479837.1">
    <property type="nucleotide sequence ID" value="NC_014816.1"/>
</dbReference>
<feature type="transmembrane region" description="Helical" evidence="1">
    <location>
        <begin position="12"/>
        <end position="30"/>
    </location>
</feature>
<accession>E8RNB1</accession>
<keyword evidence="1" id="KW-1133">Transmembrane helix</keyword>
<keyword evidence="1" id="KW-0812">Transmembrane</keyword>
<keyword evidence="3" id="KW-1185">Reference proteome</keyword>
<reference evidence="3" key="1">
    <citation type="submission" date="2010-12" db="EMBL/GenBank/DDBJ databases">
        <title>Complete sequence of chromosome 1 of Asticcacaulis excentricus CB 48.</title>
        <authorList>
            <consortium name="US DOE Joint Genome Institute"/>
            <person name="Lucas S."/>
            <person name="Copeland A."/>
            <person name="Lapidus A."/>
            <person name="Cheng J.-F."/>
            <person name="Bruce D."/>
            <person name="Goodwin L."/>
            <person name="Pitluck S."/>
            <person name="Teshima H."/>
            <person name="Davenport K."/>
            <person name="Detter J.C."/>
            <person name="Han C."/>
            <person name="Tapia R."/>
            <person name="Land M."/>
            <person name="Hauser L."/>
            <person name="Jeffries C."/>
            <person name="Kyrpides N."/>
            <person name="Ivanova N."/>
            <person name="Ovchinnikova G."/>
            <person name="Brun Y.V."/>
            <person name="Woyke T."/>
        </authorList>
    </citation>
    <scope>NUCLEOTIDE SEQUENCE [LARGE SCALE GENOMIC DNA]</scope>
    <source>
        <strain evidence="3">ATCC 15261 / DSM 4724 / KCTC 12464 / NCIMB 9791 / VKM B-1370 / CB 48</strain>
    </source>
</reference>